<feature type="non-terminal residue" evidence="1">
    <location>
        <position position="1"/>
    </location>
</feature>
<comment type="caution">
    <text evidence="1">The sequence shown here is derived from an EMBL/GenBank/DDBJ whole genome shotgun (WGS) entry which is preliminary data.</text>
</comment>
<gene>
    <name evidence="1" type="ORF">DCAF_LOCUS2711</name>
</gene>
<dbReference type="EMBL" id="CAWUPB010000822">
    <property type="protein sequence ID" value="CAK7325039.1"/>
    <property type="molecule type" value="Genomic_DNA"/>
</dbReference>
<accession>A0AAV1QVF0</accession>
<organism evidence="1 2">
    <name type="scientific">Dovyalis caffra</name>
    <dbReference type="NCBI Taxonomy" id="77055"/>
    <lineage>
        <taxon>Eukaryota</taxon>
        <taxon>Viridiplantae</taxon>
        <taxon>Streptophyta</taxon>
        <taxon>Embryophyta</taxon>
        <taxon>Tracheophyta</taxon>
        <taxon>Spermatophyta</taxon>
        <taxon>Magnoliopsida</taxon>
        <taxon>eudicotyledons</taxon>
        <taxon>Gunneridae</taxon>
        <taxon>Pentapetalae</taxon>
        <taxon>rosids</taxon>
        <taxon>fabids</taxon>
        <taxon>Malpighiales</taxon>
        <taxon>Salicaceae</taxon>
        <taxon>Flacourtieae</taxon>
        <taxon>Dovyalis</taxon>
    </lineage>
</organism>
<evidence type="ECO:0000313" key="2">
    <source>
        <dbReference type="Proteomes" id="UP001314170"/>
    </source>
</evidence>
<name>A0AAV1QVF0_9ROSI</name>
<keyword evidence="2" id="KW-1185">Reference proteome</keyword>
<reference evidence="1 2" key="1">
    <citation type="submission" date="2024-01" db="EMBL/GenBank/DDBJ databases">
        <authorList>
            <person name="Waweru B."/>
        </authorList>
    </citation>
    <scope>NUCLEOTIDE SEQUENCE [LARGE SCALE GENOMIC DNA]</scope>
</reference>
<proteinExistence type="predicted"/>
<sequence length="85" mass="9838">VDWWIYDKDYTSKYIGVPIMGHPLGYNDKVFTHEKDGTLNQYHYSIRGICRGYIGSIITRVITLKSDAILSLDLFTYFGDPLDNE</sequence>
<evidence type="ECO:0000313" key="1">
    <source>
        <dbReference type="EMBL" id="CAK7325039.1"/>
    </source>
</evidence>
<dbReference type="Proteomes" id="UP001314170">
    <property type="component" value="Unassembled WGS sequence"/>
</dbReference>
<dbReference type="AlphaFoldDB" id="A0AAV1QVF0"/>
<protein>
    <submittedName>
        <fullName evidence="1">Uncharacterized protein</fullName>
    </submittedName>
</protein>